<reference evidence="1 2" key="1">
    <citation type="submission" date="2022-04" db="EMBL/GenBank/DDBJ databases">
        <title>Genome sequence of C. roseum typestrain.</title>
        <authorList>
            <person name="Poehlein A."/>
            <person name="Schoch T."/>
            <person name="Duerre P."/>
            <person name="Daniel R."/>
        </authorList>
    </citation>
    <scope>NUCLEOTIDE SEQUENCE [LARGE SCALE GENOMIC DNA]</scope>
    <source>
        <strain evidence="1 2">DSM 7320</strain>
    </source>
</reference>
<accession>A0A1S8LH96</accession>
<proteinExistence type="predicted"/>
<dbReference type="Proteomes" id="UP000190951">
    <property type="component" value="Chromosome"/>
</dbReference>
<organism evidence="1 2">
    <name type="scientific">Clostridium felsineum</name>
    <dbReference type="NCBI Taxonomy" id="36839"/>
    <lineage>
        <taxon>Bacteria</taxon>
        <taxon>Bacillati</taxon>
        <taxon>Bacillota</taxon>
        <taxon>Clostridia</taxon>
        <taxon>Eubacteriales</taxon>
        <taxon>Clostridiaceae</taxon>
        <taxon>Clostridium</taxon>
    </lineage>
</organism>
<evidence type="ECO:0000313" key="2">
    <source>
        <dbReference type="Proteomes" id="UP000190951"/>
    </source>
</evidence>
<protein>
    <submittedName>
        <fullName evidence="1">Uncharacterized protein</fullName>
    </submittedName>
</protein>
<name>A0A1S8LH96_9CLOT</name>
<evidence type="ECO:0000313" key="1">
    <source>
        <dbReference type="EMBL" id="URZ13576.1"/>
    </source>
</evidence>
<gene>
    <name evidence="1" type="ORF">CROST_043420</name>
</gene>
<keyword evidence="2" id="KW-1185">Reference proteome</keyword>
<dbReference type="RefSeq" id="WP_176091505.1">
    <property type="nucleotide sequence ID" value="NZ_CP096983.1"/>
</dbReference>
<sequence length="55" mass="6234">MKTYKIGKTFEEMSYEKMGQSQVSNGFTPLTNITLTYCPVTITTITYTLTNSNNK</sequence>
<dbReference type="AlphaFoldDB" id="A0A1S8LH96"/>
<dbReference type="STRING" id="84029.CROST_08030"/>
<dbReference type="EMBL" id="CP096983">
    <property type="protein sequence ID" value="URZ13576.1"/>
    <property type="molecule type" value="Genomic_DNA"/>
</dbReference>
<dbReference type="KEGG" id="crw:CROST_043420"/>